<evidence type="ECO:0000259" key="8">
    <source>
        <dbReference type="Pfam" id="PF10502"/>
    </source>
</evidence>
<evidence type="ECO:0000256" key="6">
    <source>
        <dbReference type="PIRSR" id="PIRSR600223-1"/>
    </source>
</evidence>
<accession>A0A2N0UJZ7</accession>
<dbReference type="InterPro" id="IPR019533">
    <property type="entry name" value="Peptidase_S26"/>
</dbReference>
<feature type="active site" evidence="6">
    <location>
        <position position="94"/>
    </location>
</feature>
<dbReference type="EMBL" id="NNSR01000072">
    <property type="protein sequence ID" value="PKD27305.1"/>
    <property type="molecule type" value="Genomic_DNA"/>
</dbReference>
<dbReference type="AlphaFoldDB" id="A0A2N0UJZ7"/>
<reference evidence="9" key="1">
    <citation type="journal article" date="2018" name="Environ. Microbiol.">
        <title>Sporulation capability and amylosome conservation among diverse human colonic and rumen isolates of the keystone starch-degrader Ruminococcus bromii.</title>
        <authorList>
            <person name="Mukhopadhya I."/>
            <person name="Morais S."/>
            <person name="Laverde-Gomez J."/>
            <person name="Sheridan P.O."/>
            <person name="Walker A.W."/>
            <person name="Kelly W."/>
            <person name="Klieve A.V."/>
            <person name="Ouwerkerk D."/>
            <person name="Duncan S.H."/>
            <person name="Louis P."/>
            <person name="Koropatkin N."/>
            <person name="Cockburn D."/>
            <person name="Kibler R."/>
            <person name="Cooper P.J."/>
            <person name="Sandoval C."/>
            <person name="Crost E."/>
            <person name="Juge N."/>
            <person name="Bayer E.A."/>
            <person name="Flint H.J."/>
        </authorList>
    </citation>
    <scope>NUCLEOTIDE SEQUENCE [LARGE SCALE GENOMIC DNA]</scope>
    <source>
        <strain evidence="9">ATCC 27255</strain>
    </source>
</reference>
<dbReference type="Pfam" id="PF10502">
    <property type="entry name" value="Peptidase_S26"/>
    <property type="match status" value="1"/>
</dbReference>
<organism evidence="9 10">
    <name type="scientific">Ruminococcus bromii</name>
    <dbReference type="NCBI Taxonomy" id="40518"/>
    <lineage>
        <taxon>Bacteria</taxon>
        <taxon>Bacillati</taxon>
        <taxon>Bacillota</taxon>
        <taxon>Clostridia</taxon>
        <taxon>Eubacteriales</taxon>
        <taxon>Oscillospiraceae</taxon>
        <taxon>Ruminococcus</taxon>
    </lineage>
</organism>
<sequence length="191" mass="21880">MPKKSKGQKFIFKVNDKKITDYMFELTRTVIFVFAFMSVIFTFVIRDANVVGNSMLDTLHSEDKILMSNFMYKPKCGDIVAINAENRIEKRIVKRVIATEGQTLVVDYSRNAVYVDGIQIDEPYASSITREPSNPLQIPYVIPEGYIFVMGDNRIISLDSRDKSIGLVSVDDVIGKAQFIVFPFDRFTYLY</sequence>
<dbReference type="CDD" id="cd06530">
    <property type="entry name" value="S26_SPase_I"/>
    <property type="match status" value="1"/>
</dbReference>
<dbReference type="GO" id="GO:0006465">
    <property type="term" value="P:signal peptide processing"/>
    <property type="evidence" value="ECO:0007669"/>
    <property type="project" value="InterPro"/>
</dbReference>
<keyword evidence="10" id="KW-1185">Reference proteome</keyword>
<evidence type="ECO:0000256" key="5">
    <source>
        <dbReference type="ARBA" id="ARBA00022801"/>
    </source>
</evidence>
<protein>
    <recommendedName>
        <fullName evidence="4 7">Signal peptidase I</fullName>
        <ecNumber evidence="4 7">3.4.21.89</ecNumber>
    </recommendedName>
</protein>
<keyword evidence="5 7" id="KW-0378">Hydrolase</keyword>
<comment type="catalytic activity">
    <reaction evidence="1 7">
        <text>Cleavage of hydrophobic, N-terminal signal or leader sequences from secreted and periplasmic proteins.</text>
        <dbReference type="EC" id="3.4.21.89"/>
    </reaction>
</comment>
<dbReference type="RefSeq" id="WP_101029617.1">
    <property type="nucleotide sequence ID" value="NZ_CABMMZ010000072.1"/>
</dbReference>
<evidence type="ECO:0000313" key="10">
    <source>
        <dbReference type="Proteomes" id="UP000233425"/>
    </source>
</evidence>
<dbReference type="GO" id="GO:0004252">
    <property type="term" value="F:serine-type endopeptidase activity"/>
    <property type="evidence" value="ECO:0007669"/>
    <property type="project" value="InterPro"/>
</dbReference>
<evidence type="ECO:0000256" key="3">
    <source>
        <dbReference type="ARBA" id="ARBA00009370"/>
    </source>
</evidence>
<dbReference type="InterPro" id="IPR019758">
    <property type="entry name" value="Pept_S26A_signal_pept_1_CS"/>
</dbReference>
<dbReference type="EC" id="3.4.21.89" evidence="4 7"/>
<dbReference type="Gene3D" id="2.10.109.10">
    <property type="entry name" value="Umud Fragment, subunit A"/>
    <property type="match status" value="1"/>
</dbReference>
<keyword evidence="7" id="KW-0645">Protease</keyword>
<dbReference type="PANTHER" id="PTHR43390">
    <property type="entry name" value="SIGNAL PEPTIDASE I"/>
    <property type="match status" value="1"/>
</dbReference>
<gene>
    <name evidence="9" type="primary">sipT</name>
    <name evidence="9" type="ORF">RBATCC27255_01694</name>
</gene>
<keyword evidence="7" id="KW-0472">Membrane</keyword>
<evidence type="ECO:0000256" key="1">
    <source>
        <dbReference type="ARBA" id="ARBA00000677"/>
    </source>
</evidence>
<dbReference type="PRINTS" id="PR00727">
    <property type="entry name" value="LEADERPTASE"/>
</dbReference>
<keyword evidence="7" id="KW-1133">Transmembrane helix</keyword>
<name>A0A2N0UJZ7_9FIRM</name>
<evidence type="ECO:0000256" key="2">
    <source>
        <dbReference type="ARBA" id="ARBA00004401"/>
    </source>
</evidence>
<dbReference type="NCBIfam" id="TIGR02227">
    <property type="entry name" value="sigpep_I_bact"/>
    <property type="match status" value="1"/>
</dbReference>
<evidence type="ECO:0000256" key="7">
    <source>
        <dbReference type="RuleBase" id="RU362042"/>
    </source>
</evidence>
<dbReference type="PANTHER" id="PTHR43390:SF1">
    <property type="entry name" value="CHLOROPLAST PROCESSING PEPTIDASE"/>
    <property type="match status" value="1"/>
</dbReference>
<dbReference type="GO" id="GO:0005886">
    <property type="term" value="C:plasma membrane"/>
    <property type="evidence" value="ECO:0007669"/>
    <property type="project" value="UniProtKB-SubCell"/>
</dbReference>
<dbReference type="InterPro" id="IPR036286">
    <property type="entry name" value="LexA/Signal_pep-like_sf"/>
</dbReference>
<dbReference type="GO" id="GO:0009003">
    <property type="term" value="F:signal peptidase activity"/>
    <property type="evidence" value="ECO:0007669"/>
    <property type="project" value="UniProtKB-EC"/>
</dbReference>
<evidence type="ECO:0000313" key="9">
    <source>
        <dbReference type="EMBL" id="PKD27305.1"/>
    </source>
</evidence>
<feature type="domain" description="Peptidase S26" evidence="8">
    <location>
        <begin position="24"/>
        <end position="182"/>
    </location>
</feature>
<comment type="subcellular location">
    <subcellularLocation>
        <location evidence="2">Cell membrane</location>
        <topology evidence="2">Single-pass type II membrane protein</topology>
    </subcellularLocation>
    <subcellularLocation>
        <location evidence="7">Membrane</location>
        <topology evidence="7">Single-pass type II membrane protein</topology>
    </subcellularLocation>
</comment>
<keyword evidence="7" id="KW-0812">Transmembrane</keyword>
<feature type="transmembrane region" description="Helical" evidence="7">
    <location>
        <begin position="26"/>
        <end position="45"/>
    </location>
</feature>
<dbReference type="SUPFAM" id="SSF51306">
    <property type="entry name" value="LexA/Signal peptidase"/>
    <property type="match status" value="1"/>
</dbReference>
<feature type="active site" evidence="6">
    <location>
        <position position="54"/>
    </location>
</feature>
<proteinExistence type="inferred from homology"/>
<dbReference type="Proteomes" id="UP000233425">
    <property type="component" value="Unassembled WGS sequence"/>
</dbReference>
<comment type="similarity">
    <text evidence="3 7">Belongs to the peptidase S26 family.</text>
</comment>
<evidence type="ECO:0000256" key="4">
    <source>
        <dbReference type="ARBA" id="ARBA00013208"/>
    </source>
</evidence>
<comment type="caution">
    <text evidence="9">The sequence shown here is derived from an EMBL/GenBank/DDBJ whole genome shotgun (WGS) entry which is preliminary data.</text>
</comment>
<dbReference type="InterPro" id="IPR000223">
    <property type="entry name" value="Pept_S26A_signal_pept_1"/>
</dbReference>
<dbReference type="PROSITE" id="PS00761">
    <property type="entry name" value="SPASE_I_3"/>
    <property type="match status" value="1"/>
</dbReference>